<evidence type="ECO:0000256" key="1">
    <source>
        <dbReference type="SAM" id="MobiDB-lite"/>
    </source>
</evidence>
<dbReference type="Proteomes" id="UP000324897">
    <property type="component" value="Chromosome 2"/>
</dbReference>
<dbReference type="AlphaFoldDB" id="A0A5J9UNL0"/>
<evidence type="ECO:0000313" key="2">
    <source>
        <dbReference type="EMBL" id="TVU24777.1"/>
    </source>
</evidence>
<accession>A0A5J9UNL0</accession>
<feature type="region of interest" description="Disordered" evidence="1">
    <location>
        <begin position="1"/>
        <end position="43"/>
    </location>
</feature>
<feature type="compositionally biased region" description="Polar residues" evidence="1">
    <location>
        <begin position="16"/>
        <end position="35"/>
    </location>
</feature>
<organism evidence="2 3">
    <name type="scientific">Eragrostis curvula</name>
    <name type="common">weeping love grass</name>
    <dbReference type="NCBI Taxonomy" id="38414"/>
    <lineage>
        <taxon>Eukaryota</taxon>
        <taxon>Viridiplantae</taxon>
        <taxon>Streptophyta</taxon>
        <taxon>Embryophyta</taxon>
        <taxon>Tracheophyta</taxon>
        <taxon>Spermatophyta</taxon>
        <taxon>Magnoliopsida</taxon>
        <taxon>Liliopsida</taxon>
        <taxon>Poales</taxon>
        <taxon>Poaceae</taxon>
        <taxon>PACMAD clade</taxon>
        <taxon>Chloridoideae</taxon>
        <taxon>Eragrostideae</taxon>
        <taxon>Eragrostidinae</taxon>
        <taxon>Eragrostis</taxon>
    </lineage>
</organism>
<protein>
    <submittedName>
        <fullName evidence="2">Uncharacterized protein</fullName>
    </submittedName>
</protein>
<name>A0A5J9UNL0_9POAL</name>
<keyword evidence="3" id="KW-1185">Reference proteome</keyword>
<sequence>MHKQDSHRSRPPVTHAVSTKLTSDGSSSVVATSPDPSLCDARTRGERGIDGQLLLPLQNYAGMTPCTVFRFPLPACVCLVIFLQICRTTRIGEWNRGQQIAHGYAPVTHEHQKSQKICSSGGCATHSNTKDEWMTGQMSMQK</sequence>
<dbReference type="Gramene" id="TVU24777">
    <property type="protein sequence ID" value="TVU24777"/>
    <property type="gene ID" value="EJB05_27234"/>
</dbReference>
<comment type="caution">
    <text evidence="2">The sequence shown here is derived from an EMBL/GenBank/DDBJ whole genome shotgun (WGS) entry which is preliminary data.</text>
</comment>
<gene>
    <name evidence="2" type="ORF">EJB05_27234</name>
</gene>
<evidence type="ECO:0000313" key="3">
    <source>
        <dbReference type="Proteomes" id="UP000324897"/>
    </source>
</evidence>
<reference evidence="2 3" key="1">
    <citation type="journal article" date="2019" name="Sci. Rep.">
        <title>A high-quality genome of Eragrostis curvula grass provides insights into Poaceae evolution and supports new strategies to enhance forage quality.</title>
        <authorList>
            <person name="Carballo J."/>
            <person name="Santos B.A.C.M."/>
            <person name="Zappacosta D."/>
            <person name="Garbus I."/>
            <person name="Selva J.P."/>
            <person name="Gallo C.A."/>
            <person name="Diaz A."/>
            <person name="Albertini E."/>
            <person name="Caccamo M."/>
            <person name="Echenique V."/>
        </authorList>
    </citation>
    <scope>NUCLEOTIDE SEQUENCE [LARGE SCALE GENOMIC DNA]</scope>
    <source>
        <strain evidence="3">cv. Victoria</strain>
        <tissue evidence="2">Leaf</tissue>
    </source>
</reference>
<dbReference type="EMBL" id="RWGY01000013">
    <property type="protein sequence ID" value="TVU24777.1"/>
    <property type="molecule type" value="Genomic_DNA"/>
</dbReference>
<proteinExistence type="predicted"/>
<feature type="non-terminal residue" evidence="2">
    <location>
        <position position="1"/>
    </location>
</feature>